<feature type="domain" description="dTDP-4-dehydro-6-deoxy-alpha-D-glucopyranose 2,3-dehydratase" evidence="1">
    <location>
        <begin position="250"/>
        <end position="453"/>
    </location>
</feature>
<name>A0A852TN77_9ACTN</name>
<protein>
    <submittedName>
        <fullName evidence="2">Oxidase EvaA</fullName>
        <ecNumber evidence="2">4.2.1.159</ecNumber>
    </submittedName>
</protein>
<gene>
    <name evidence="2" type="ORF">HDA32_000539</name>
</gene>
<comment type="caution">
    <text evidence="2">The sequence shown here is derived from an EMBL/GenBank/DDBJ whole genome shotgun (WGS) entry which is preliminary data.</text>
</comment>
<evidence type="ECO:0000259" key="1">
    <source>
        <dbReference type="Pfam" id="PF03559"/>
    </source>
</evidence>
<evidence type="ECO:0000313" key="3">
    <source>
        <dbReference type="Proteomes" id="UP000589036"/>
    </source>
</evidence>
<dbReference type="EMBL" id="JACCCC010000001">
    <property type="protein sequence ID" value="NYE45419.1"/>
    <property type="molecule type" value="Genomic_DNA"/>
</dbReference>
<dbReference type="GO" id="GO:0016829">
    <property type="term" value="F:lyase activity"/>
    <property type="evidence" value="ECO:0007669"/>
    <property type="project" value="UniProtKB-KW"/>
</dbReference>
<dbReference type="RefSeq" id="WP_312863008.1">
    <property type="nucleotide sequence ID" value="NZ_BAAAYY010000007.1"/>
</dbReference>
<sequence>MSGLLHRPDEVRRWIAERRSADGLGVRRVPFDRMEGWRFHPDTGNLAHVSGRFFSVEGLRIRHGATEREWSRPVIVQPESGILGMLVRRDRAGEPEFLMQVKMEPGNFGLVQLSPTVQATPSNYTRVHAGRGVRHIEHFLPPRSGRVLTDALQSEQGAWFDRKSNRNIVVEAPDGVVAAPGDDHRWIPLHTLKALLREPDLVNMDSRSVLACLPLHETAERASDAGESFGASLARSLRPSDAGAPHTIGELLTRLNDVRADRWAEVRRIALGQVDGWHREADEVRHGAGRHFRIIAVTAHASGREVRRWDQPLLAPVGVGVSAFLVRRVEGVLHVLVGAHWEPGLAAGAELGPTVQCDTGDFAGLSREQRPPFLDAVLTAPEKRVRYDVVQSEEGGRFHHARSRYMIVEADAPTAAEAEADPRFSWATPGQLIGLCQSSGPVSVQARTLLACLHTLW</sequence>
<feature type="domain" description="dTDP-4-dehydro-6-deoxy-alpha-D-glucopyranose 2,3-dehydratase" evidence="1">
    <location>
        <begin position="10"/>
        <end position="213"/>
    </location>
</feature>
<evidence type="ECO:0000313" key="2">
    <source>
        <dbReference type="EMBL" id="NYE45419.1"/>
    </source>
</evidence>
<dbReference type="InterPro" id="IPR005212">
    <property type="entry name" value="EvaA-like"/>
</dbReference>
<organism evidence="2 3">
    <name type="scientific">Spinactinospora alkalitolerans</name>
    <dbReference type="NCBI Taxonomy" id="687207"/>
    <lineage>
        <taxon>Bacteria</taxon>
        <taxon>Bacillati</taxon>
        <taxon>Actinomycetota</taxon>
        <taxon>Actinomycetes</taxon>
        <taxon>Streptosporangiales</taxon>
        <taxon>Nocardiopsidaceae</taxon>
        <taxon>Spinactinospora</taxon>
    </lineage>
</organism>
<proteinExistence type="predicted"/>
<dbReference type="Pfam" id="PF03559">
    <property type="entry name" value="Hexose_dehydrat"/>
    <property type="match status" value="2"/>
</dbReference>
<accession>A0A852TN77</accession>
<dbReference type="InterPro" id="IPR038153">
    <property type="entry name" value="EvaA-like_sf"/>
</dbReference>
<reference evidence="2 3" key="1">
    <citation type="submission" date="2020-07" db="EMBL/GenBank/DDBJ databases">
        <title>Sequencing the genomes of 1000 actinobacteria strains.</title>
        <authorList>
            <person name="Klenk H.-P."/>
        </authorList>
    </citation>
    <scope>NUCLEOTIDE SEQUENCE [LARGE SCALE GENOMIC DNA]</scope>
    <source>
        <strain evidence="2 3">CXB654</strain>
    </source>
</reference>
<keyword evidence="2" id="KW-0456">Lyase</keyword>
<dbReference type="Proteomes" id="UP000589036">
    <property type="component" value="Unassembled WGS sequence"/>
</dbReference>
<dbReference type="EC" id="4.2.1.159" evidence="2"/>
<keyword evidence="3" id="KW-1185">Reference proteome</keyword>
<dbReference type="AlphaFoldDB" id="A0A852TN77"/>
<dbReference type="Gene3D" id="3.90.79.40">
    <property type="entry name" value="EvaA sugar 2,3-dehydratase subunit"/>
    <property type="match status" value="2"/>
</dbReference>